<dbReference type="PANTHER" id="PTHR43592:SF15">
    <property type="entry name" value="CAAX AMINO TERMINAL PROTEASE FAMILY PROTEIN"/>
    <property type="match status" value="1"/>
</dbReference>
<feature type="domain" description="CAAX prenyl protease 2/Lysostaphin resistance protein A-like" evidence="2">
    <location>
        <begin position="98"/>
        <end position="189"/>
    </location>
</feature>
<organism evidence="3 4">
    <name type="scientific">candidate division MSBL1 archaeon SCGC-AAA261C02</name>
    <dbReference type="NCBI Taxonomy" id="1698272"/>
    <lineage>
        <taxon>Archaea</taxon>
        <taxon>Methanobacteriati</taxon>
        <taxon>Methanobacteriota</taxon>
        <taxon>candidate division MSBL1</taxon>
    </lineage>
</organism>
<accession>A0A133V2E2</accession>
<feature type="transmembrane region" description="Helical" evidence="1">
    <location>
        <begin position="132"/>
        <end position="149"/>
    </location>
</feature>
<feature type="transmembrane region" description="Helical" evidence="1">
    <location>
        <begin position="51"/>
        <end position="69"/>
    </location>
</feature>
<reference evidence="3 4" key="1">
    <citation type="journal article" date="2016" name="Sci. Rep.">
        <title>Metabolic traits of an uncultured archaeal lineage -MSBL1- from brine pools of the Red Sea.</title>
        <authorList>
            <person name="Mwirichia R."/>
            <person name="Alam I."/>
            <person name="Rashid M."/>
            <person name="Vinu M."/>
            <person name="Ba-Alawi W."/>
            <person name="Anthony Kamau A."/>
            <person name="Kamanda Ngugi D."/>
            <person name="Goker M."/>
            <person name="Klenk H.P."/>
            <person name="Bajic V."/>
            <person name="Stingl U."/>
        </authorList>
    </citation>
    <scope>NUCLEOTIDE SEQUENCE [LARGE SCALE GENOMIC DNA]</scope>
    <source>
        <strain evidence="3">SCGC-AAA261C02</strain>
    </source>
</reference>
<keyword evidence="1" id="KW-0812">Transmembrane</keyword>
<dbReference type="Pfam" id="PF02517">
    <property type="entry name" value="Rce1-like"/>
    <property type="match status" value="1"/>
</dbReference>
<evidence type="ECO:0000256" key="1">
    <source>
        <dbReference type="SAM" id="Phobius"/>
    </source>
</evidence>
<comment type="caution">
    <text evidence="3">The sequence shown here is derived from an EMBL/GenBank/DDBJ whole genome shotgun (WGS) entry which is preliminary data.</text>
</comment>
<keyword evidence="4" id="KW-1185">Reference proteome</keyword>
<name>A0A133V2E2_9EURY</name>
<keyword evidence="1" id="KW-0472">Membrane</keyword>
<dbReference type="GO" id="GO:0004175">
    <property type="term" value="F:endopeptidase activity"/>
    <property type="evidence" value="ECO:0007669"/>
    <property type="project" value="UniProtKB-ARBA"/>
</dbReference>
<dbReference type="PANTHER" id="PTHR43592">
    <property type="entry name" value="CAAX AMINO TERMINAL PROTEASE"/>
    <property type="match status" value="1"/>
</dbReference>
<proteinExistence type="predicted"/>
<dbReference type="Proteomes" id="UP000070520">
    <property type="component" value="Unassembled WGS sequence"/>
</dbReference>
<evidence type="ECO:0000259" key="2">
    <source>
        <dbReference type="Pfam" id="PF02517"/>
    </source>
</evidence>
<evidence type="ECO:0000313" key="3">
    <source>
        <dbReference type="EMBL" id="KXB00618.1"/>
    </source>
</evidence>
<feature type="transmembrane region" description="Helical" evidence="1">
    <location>
        <begin position="89"/>
        <end position="111"/>
    </location>
</feature>
<gene>
    <name evidence="3" type="ORF">AKJ42_00135</name>
</gene>
<evidence type="ECO:0000313" key="4">
    <source>
        <dbReference type="Proteomes" id="UP000070520"/>
    </source>
</evidence>
<feature type="transmembrane region" description="Helical" evidence="1">
    <location>
        <begin position="180"/>
        <end position="200"/>
    </location>
</feature>
<keyword evidence="1" id="KW-1133">Transmembrane helix</keyword>
<dbReference type="GO" id="GO:0080120">
    <property type="term" value="P:CAAX-box protein maturation"/>
    <property type="evidence" value="ECO:0007669"/>
    <property type="project" value="UniProtKB-ARBA"/>
</dbReference>
<dbReference type="AlphaFoldDB" id="A0A133V2E2"/>
<sequence>MVWIDIARISFAGAILGLIIGKILVEKPRYLIILHPRYWISSAKSASRKRWIRIISIGVIFAGLITIVGGVVSELVTSYWGPAMAEENIFTQIAGVSIILLHASIIILPIFEEWIFRGILLEEIARWKNSRWWGLILSSFVFALFHLSNPGTLPVAAIPLVIGGLILGGCYLVGGLAAAVLAHILYNVFPSILFLLSGLVGS</sequence>
<dbReference type="EMBL" id="LHXW01000001">
    <property type="protein sequence ID" value="KXB00618.1"/>
    <property type="molecule type" value="Genomic_DNA"/>
</dbReference>
<feature type="transmembrane region" description="Helical" evidence="1">
    <location>
        <begin position="6"/>
        <end position="25"/>
    </location>
</feature>
<dbReference type="InterPro" id="IPR003675">
    <property type="entry name" value="Rce1/LyrA-like_dom"/>
</dbReference>
<protein>
    <recommendedName>
        <fullName evidence="2">CAAX prenyl protease 2/Lysostaphin resistance protein A-like domain-containing protein</fullName>
    </recommendedName>
</protein>
<feature type="transmembrane region" description="Helical" evidence="1">
    <location>
        <begin position="155"/>
        <end position="173"/>
    </location>
</feature>